<proteinExistence type="predicted"/>
<feature type="transmembrane region" description="Helical" evidence="1">
    <location>
        <begin position="366"/>
        <end position="399"/>
    </location>
</feature>
<dbReference type="RefSeq" id="WP_208715208.1">
    <property type="nucleotide sequence ID" value="NZ_BJMH01000019.1"/>
</dbReference>
<feature type="transmembrane region" description="Helical" evidence="1">
    <location>
        <begin position="305"/>
        <end position="330"/>
    </location>
</feature>
<feature type="transmembrane region" description="Helical" evidence="1">
    <location>
        <begin position="223"/>
        <end position="243"/>
    </location>
</feature>
<dbReference type="STRING" id="54914.AV540_20170"/>
<dbReference type="NCBIfam" id="TIGR00843">
    <property type="entry name" value="benE"/>
    <property type="match status" value="1"/>
</dbReference>
<dbReference type="PANTHER" id="PTHR30199">
    <property type="entry name" value="MFS FAMILY TRANSPORTER, PREDICTED SUBSTRATE BENZOATE"/>
    <property type="match status" value="1"/>
</dbReference>
<reference evidence="2 3" key="1">
    <citation type="submission" date="2019-06" db="EMBL/GenBank/DDBJ databases">
        <title>Whole genome shotgun sequence of Brevibacillus parabrevis NBRC 12334.</title>
        <authorList>
            <person name="Hosoyama A."/>
            <person name="Uohara A."/>
            <person name="Ohji S."/>
            <person name="Ichikawa N."/>
        </authorList>
    </citation>
    <scope>NUCLEOTIDE SEQUENCE [LARGE SCALE GENOMIC DNA]</scope>
    <source>
        <strain evidence="2 3">NBRC 12334</strain>
    </source>
</reference>
<dbReference type="PANTHER" id="PTHR30199:SF0">
    <property type="entry name" value="INNER MEMBRANE PROTEIN YDCO"/>
    <property type="match status" value="1"/>
</dbReference>
<keyword evidence="1" id="KW-0472">Membrane</keyword>
<feature type="transmembrane region" description="Helical" evidence="1">
    <location>
        <begin position="113"/>
        <end position="133"/>
    </location>
</feature>
<evidence type="ECO:0000313" key="3">
    <source>
        <dbReference type="Proteomes" id="UP000316882"/>
    </source>
</evidence>
<accession>A0A4Y3PQ18</accession>
<feature type="transmembrane region" description="Helical" evidence="1">
    <location>
        <begin position="23"/>
        <end position="50"/>
    </location>
</feature>
<keyword evidence="1" id="KW-1133">Transmembrane helix</keyword>
<sequence>MIVVPQKQQHWSISHLKSIPGDFSISAVVVGLIATIVSYAGPLLIVFQAAQSAGLSEAELSSWIWAISIGSGLTAIILSIWFKTPVITAWSTPGAVLLVSSLTTYPYSDAIGAYLFSAAVITLLGVSGLFSILMKYVPQSITTAMLAGILLAFGVEVFVSMQHLPALALPMIFCYLFAKRLFPRYAVVLTLLVGLAIAFGMGRLQLDSVQMTLVNPVFTMPNFSLDAIVGLGIPLCIVTMASQNAPGIGVLKADGYDTPASPLVATTGIASLLLAPFGSHGINLAAITAAICTGKEAHQDRSKRYIAGIACGAFYLVFGMFGATITSVFFGLPKELIAVIAGLALFASLSSSLAQAMSDMKEREAALVTFLVTISGISIGGIGAAFWGLIAGVVTNLILNGNVRNWLTRKKNTQPLA</sequence>
<gene>
    <name evidence="2" type="ORF">BPA01_36460</name>
</gene>
<feature type="transmembrane region" description="Helical" evidence="1">
    <location>
        <begin position="336"/>
        <end position="354"/>
    </location>
</feature>
<feature type="transmembrane region" description="Helical" evidence="1">
    <location>
        <begin position="184"/>
        <end position="202"/>
    </location>
</feature>
<dbReference type="Pfam" id="PF03594">
    <property type="entry name" value="BenE"/>
    <property type="match status" value="1"/>
</dbReference>
<protein>
    <submittedName>
        <fullName evidence="2">Transport related membrane protein</fullName>
    </submittedName>
</protein>
<feature type="transmembrane region" description="Helical" evidence="1">
    <location>
        <begin position="145"/>
        <end position="178"/>
    </location>
</feature>
<feature type="transmembrane region" description="Helical" evidence="1">
    <location>
        <begin position="263"/>
        <end position="293"/>
    </location>
</feature>
<name>A0A4Y3PQ18_BREPA</name>
<evidence type="ECO:0000256" key="1">
    <source>
        <dbReference type="SAM" id="Phobius"/>
    </source>
</evidence>
<evidence type="ECO:0000313" key="2">
    <source>
        <dbReference type="EMBL" id="GEB34066.1"/>
    </source>
</evidence>
<dbReference type="Proteomes" id="UP000316882">
    <property type="component" value="Unassembled WGS sequence"/>
</dbReference>
<keyword evidence="3" id="KW-1185">Reference proteome</keyword>
<organism evidence="2 3">
    <name type="scientific">Brevibacillus parabrevis</name>
    <dbReference type="NCBI Taxonomy" id="54914"/>
    <lineage>
        <taxon>Bacteria</taxon>
        <taxon>Bacillati</taxon>
        <taxon>Bacillota</taxon>
        <taxon>Bacilli</taxon>
        <taxon>Bacillales</taxon>
        <taxon>Paenibacillaceae</taxon>
        <taxon>Brevibacillus</taxon>
    </lineage>
</organism>
<dbReference type="EMBL" id="BJMH01000019">
    <property type="protein sequence ID" value="GEB34066.1"/>
    <property type="molecule type" value="Genomic_DNA"/>
</dbReference>
<dbReference type="GO" id="GO:0042925">
    <property type="term" value="F:benzoate transmembrane transporter activity"/>
    <property type="evidence" value="ECO:0007669"/>
    <property type="project" value="InterPro"/>
</dbReference>
<dbReference type="InterPro" id="IPR004711">
    <property type="entry name" value="Benzoate_Transporter"/>
</dbReference>
<comment type="caution">
    <text evidence="2">The sequence shown here is derived from an EMBL/GenBank/DDBJ whole genome shotgun (WGS) entry which is preliminary data.</text>
</comment>
<dbReference type="GO" id="GO:0005886">
    <property type="term" value="C:plasma membrane"/>
    <property type="evidence" value="ECO:0007669"/>
    <property type="project" value="TreeGrafter"/>
</dbReference>
<feature type="transmembrane region" description="Helical" evidence="1">
    <location>
        <begin position="62"/>
        <end position="82"/>
    </location>
</feature>
<dbReference type="AlphaFoldDB" id="A0A4Y3PQ18"/>
<keyword evidence="1" id="KW-0812">Transmembrane</keyword>